<proteinExistence type="predicted"/>
<gene>
    <name evidence="1" type="ORF">H9637_14765</name>
</gene>
<dbReference type="InterPro" id="IPR021247">
    <property type="entry name" value="DUF2785"/>
</dbReference>
<accession>A0ABR8YVK3</accession>
<comment type="caution">
    <text evidence="1">The sequence shown here is derived from an EMBL/GenBank/DDBJ whole genome shotgun (WGS) entry which is preliminary data.</text>
</comment>
<sequence length="51" mass="6024">MLFIIGEEKTDSVFTRSFSALIVTVIIYFHRRESFLSESELKMLKKRLLSI</sequence>
<name>A0ABR8YVK3_9CLOT</name>
<reference evidence="1 2" key="1">
    <citation type="submission" date="2020-08" db="EMBL/GenBank/DDBJ databases">
        <title>A Genomic Blueprint of the Chicken Gut Microbiome.</title>
        <authorList>
            <person name="Gilroy R."/>
            <person name="Ravi A."/>
            <person name="Getino M."/>
            <person name="Pursley I."/>
            <person name="Horton D.L."/>
            <person name="Alikhan N.-F."/>
            <person name="Baker D."/>
            <person name="Gharbi K."/>
            <person name="Hall N."/>
            <person name="Watson M."/>
            <person name="Adriaenssens E.M."/>
            <person name="Foster-Nyarko E."/>
            <person name="Jarju S."/>
            <person name="Secka A."/>
            <person name="Antonio M."/>
            <person name="Oren A."/>
            <person name="Chaudhuri R."/>
            <person name="La Ragione R.M."/>
            <person name="Hildebrand F."/>
            <person name="Pallen M.J."/>
        </authorList>
    </citation>
    <scope>NUCLEOTIDE SEQUENCE [LARGE SCALE GENOMIC DNA]</scope>
    <source>
        <strain evidence="1 2">N37</strain>
    </source>
</reference>
<organism evidence="1 2">
    <name type="scientific">Clostridium faecium</name>
    <dbReference type="NCBI Taxonomy" id="2762223"/>
    <lineage>
        <taxon>Bacteria</taxon>
        <taxon>Bacillati</taxon>
        <taxon>Bacillota</taxon>
        <taxon>Clostridia</taxon>
        <taxon>Eubacteriales</taxon>
        <taxon>Clostridiaceae</taxon>
        <taxon>Clostridium</taxon>
    </lineage>
</organism>
<protein>
    <submittedName>
        <fullName evidence="1">DUF2785 domain-containing protein</fullName>
    </submittedName>
</protein>
<keyword evidence="2" id="KW-1185">Reference proteome</keyword>
<dbReference type="Pfam" id="PF10978">
    <property type="entry name" value="DUF2785"/>
    <property type="match status" value="1"/>
</dbReference>
<evidence type="ECO:0000313" key="2">
    <source>
        <dbReference type="Proteomes" id="UP000627166"/>
    </source>
</evidence>
<dbReference type="EMBL" id="JACSQB010000125">
    <property type="protein sequence ID" value="MBD8048284.1"/>
    <property type="molecule type" value="Genomic_DNA"/>
</dbReference>
<dbReference type="Proteomes" id="UP000627166">
    <property type="component" value="Unassembled WGS sequence"/>
</dbReference>
<evidence type="ECO:0000313" key="1">
    <source>
        <dbReference type="EMBL" id="MBD8048284.1"/>
    </source>
</evidence>